<accession>A0A8J8NT50</accession>
<name>A0A8J8NT50_HALGN</name>
<comment type="caution">
    <text evidence="2">The sequence shown here is derived from an EMBL/GenBank/DDBJ whole genome shotgun (WGS) entry which is preliminary data.</text>
</comment>
<sequence>MGCHSQIRSLLHSGGNEKYNLDNSSSIELEQSFIIGGRVRQRSVQLVNKIGYNELSMIKGVSPFNIVDDDEEEDSLQDDAQLLLIKQQDHDIKQSGDSHDPQLHQTSSCSLHKSFLQDQPNHQRSVRDIFLSCEVILDKLAEEKQAQLQKLIENMEKNKYEKVAEINMKYAVTIRRMQISGLQDKARDKEQERDTQIQRIVEQDIQKERDH</sequence>
<feature type="region of interest" description="Disordered" evidence="1">
    <location>
        <begin position="183"/>
        <end position="211"/>
    </location>
</feature>
<gene>
    <name evidence="2" type="ORF">FGO68_gene17305</name>
</gene>
<protein>
    <submittedName>
        <fullName evidence="2">Uncharacterized protein</fullName>
    </submittedName>
</protein>
<dbReference type="Proteomes" id="UP000785679">
    <property type="component" value="Unassembled WGS sequence"/>
</dbReference>
<organism evidence="2 3">
    <name type="scientific">Halteria grandinella</name>
    <dbReference type="NCBI Taxonomy" id="5974"/>
    <lineage>
        <taxon>Eukaryota</taxon>
        <taxon>Sar</taxon>
        <taxon>Alveolata</taxon>
        <taxon>Ciliophora</taxon>
        <taxon>Intramacronucleata</taxon>
        <taxon>Spirotrichea</taxon>
        <taxon>Stichotrichia</taxon>
        <taxon>Sporadotrichida</taxon>
        <taxon>Halteriidae</taxon>
        <taxon>Halteria</taxon>
    </lineage>
</organism>
<feature type="compositionally biased region" description="Basic and acidic residues" evidence="1">
    <location>
        <begin position="184"/>
        <end position="211"/>
    </location>
</feature>
<reference evidence="2" key="1">
    <citation type="submission" date="2019-06" db="EMBL/GenBank/DDBJ databases">
        <authorList>
            <person name="Zheng W."/>
        </authorList>
    </citation>
    <scope>NUCLEOTIDE SEQUENCE</scope>
    <source>
        <strain evidence="2">QDHG01</strain>
    </source>
</reference>
<evidence type="ECO:0000313" key="2">
    <source>
        <dbReference type="EMBL" id="TNV80249.1"/>
    </source>
</evidence>
<dbReference type="EMBL" id="RRYP01007766">
    <property type="protein sequence ID" value="TNV80249.1"/>
    <property type="molecule type" value="Genomic_DNA"/>
</dbReference>
<evidence type="ECO:0000256" key="1">
    <source>
        <dbReference type="SAM" id="MobiDB-lite"/>
    </source>
</evidence>
<proteinExistence type="predicted"/>
<dbReference type="AlphaFoldDB" id="A0A8J8NT50"/>
<evidence type="ECO:0000313" key="3">
    <source>
        <dbReference type="Proteomes" id="UP000785679"/>
    </source>
</evidence>
<keyword evidence="3" id="KW-1185">Reference proteome</keyword>